<evidence type="ECO:0000259" key="3">
    <source>
        <dbReference type="SMART" id="SM00043"/>
    </source>
</evidence>
<comment type="caution">
    <text evidence="4">The sequence shown here is derived from an EMBL/GenBank/DDBJ whole genome shotgun (WGS) entry which is preliminary data.</text>
</comment>
<accession>A0A7J5Y1N3</accession>
<feature type="domain" description="Cystatin" evidence="3">
    <location>
        <begin position="99"/>
        <end position="210"/>
    </location>
</feature>
<dbReference type="GO" id="GO:0005737">
    <property type="term" value="C:cytoplasm"/>
    <property type="evidence" value="ECO:0007669"/>
    <property type="project" value="TreeGrafter"/>
</dbReference>
<dbReference type="GO" id="GO:0031982">
    <property type="term" value="C:vesicle"/>
    <property type="evidence" value="ECO:0007669"/>
    <property type="project" value="TreeGrafter"/>
</dbReference>
<evidence type="ECO:0000256" key="2">
    <source>
        <dbReference type="ARBA" id="ARBA00023157"/>
    </source>
</evidence>
<comment type="similarity">
    <text evidence="1">Belongs to the cystatin family.</text>
</comment>
<dbReference type="SUPFAM" id="SSF54403">
    <property type="entry name" value="Cystatin/monellin"/>
    <property type="match status" value="1"/>
</dbReference>
<dbReference type="SMART" id="SM00043">
    <property type="entry name" value="CY"/>
    <property type="match status" value="1"/>
</dbReference>
<dbReference type="Pfam" id="PF00031">
    <property type="entry name" value="Cystatin"/>
    <property type="match status" value="1"/>
</dbReference>
<dbReference type="PANTHER" id="PTHR46186">
    <property type="entry name" value="CYSTATIN"/>
    <property type="match status" value="1"/>
</dbReference>
<dbReference type="Gene3D" id="3.10.450.10">
    <property type="match status" value="1"/>
</dbReference>
<dbReference type="PROSITE" id="PS00287">
    <property type="entry name" value="CYSTATIN"/>
    <property type="match status" value="1"/>
</dbReference>
<dbReference type="GO" id="GO:0005615">
    <property type="term" value="C:extracellular space"/>
    <property type="evidence" value="ECO:0007669"/>
    <property type="project" value="TreeGrafter"/>
</dbReference>
<dbReference type="FunFam" id="3.10.450.10:FF:000004">
    <property type="entry name" value="Cystatin C"/>
    <property type="match status" value="1"/>
</dbReference>
<keyword evidence="2" id="KW-1015">Disulfide bond</keyword>
<dbReference type="EMBL" id="JAAKFY010000019">
    <property type="protein sequence ID" value="KAF3842268.1"/>
    <property type="molecule type" value="Genomic_DNA"/>
</dbReference>
<evidence type="ECO:0000256" key="1">
    <source>
        <dbReference type="ARBA" id="ARBA00009403"/>
    </source>
</evidence>
<organism evidence="4 5">
    <name type="scientific">Dissostichus mawsoni</name>
    <name type="common">Antarctic cod</name>
    <dbReference type="NCBI Taxonomy" id="36200"/>
    <lineage>
        <taxon>Eukaryota</taxon>
        <taxon>Metazoa</taxon>
        <taxon>Chordata</taxon>
        <taxon>Craniata</taxon>
        <taxon>Vertebrata</taxon>
        <taxon>Euteleostomi</taxon>
        <taxon>Actinopterygii</taxon>
        <taxon>Neopterygii</taxon>
        <taxon>Teleostei</taxon>
        <taxon>Neoteleostei</taxon>
        <taxon>Acanthomorphata</taxon>
        <taxon>Eupercaria</taxon>
        <taxon>Perciformes</taxon>
        <taxon>Notothenioidei</taxon>
        <taxon>Nototheniidae</taxon>
        <taxon>Dissostichus</taxon>
    </lineage>
</organism>
<gene>
    <name evidence="4" type="ORF">F7725_024219</name>
</gene>
<dbReference type="OrthoDB" id="1908104at2759"/>
<reference evidence="4 5" key="1">
    <citation type="submission" date="2020-03" db="EMBL/GenBank/DDBJ databases">
        <title>Dissostichus mawsoni Genome sequencing and assembly.</title>
        <authorList>
            <person name="Park H."/>
        </authorList>
    </citation>
    <scope>NUCLEOTIDE SEQUENCE [LARGE SCALE GENOMIC DNA]</scope>
    <source>
        <strain evidence="4">DM0001</strain>
        <tissue evidence="4">Muscle</tissue>
    </source>
</reference>
<dbReference type="AlphaFoldDB" id="A0A7J5Y1N3"/>
<evidence type="ECO:0000313" key="5">
    <source>
        <dbReference type="Proteomes" id="UP000518266"/>
    </source>
</evidence>
<dbReference type="InterPro" id="IPR018073">
    <property type="entry name" value="Prot_inh_cystat_CS"/>
</dbReference>
<dbReference type="GO" id="GO:0004869">
    <property type="term" value="F:cysteine-type endopeptidase inhibitor activity"/>
    <property type="evidence" value="ECO:0007669"/>
    <property type="project" value="InterPro"/>
</dbReference>
<evidence type="ECO:0000313" key="4">
    <source>
        <dbReference type="EMBL" id="KAF3842268.1"/>
    </source>
</evidence>
<dbReference type="InterPro" id="IPR000010">
    <property type="entry name" value="Cystatin_dom"/>
</dbReference>
<protein>
    <recommendedName>
        <fullName evidence="3">Cystatin domain-containing protein</fullName>
    </recommendedName>
</protein>
<sequence>MFRYLICAQDLGQCNSSLGKAASPVGTNIPVLKHKRKPNQRRQNSVELIEGARPAVNEHKRQNLLVVTVWWSHNLESFHCAVPKTVRDMMWKIVLPVLAAVFAVDSSNCSGMSMTKGLKMPSTAVVEHNKQSNSMFLSQVAEVVGVKRQLVAGLKYVITVRMGKTPCRKGTANEVCAIHQDPAQALPYQCEFTVLVVPWRNETKMLGQNC</sequence>
<dbReference type="PANTHER" id="PTHR46186:SF12">
    <property type="entry name" value="CYSTATIN C (AMYLOID ANGIOPATHY AND CEREBRAL HEMORRHAGE)-RELATED"/>
    <property type="match status" value="1"/>
</dbReference>
<dbReference type="InterPro" id="IPR046350">
    <property type="entry name" value="Cystatin_sf"/>
</dbReference>
<dbReference type="Proteomes" id="UP000518266">
    <property type="component" value="Unassembled WGS sequence"/>
</dbReference>
<name>A0A7J5Y1N3_DISMA</name>
<proteinExistence type="inferred from homology"/>
<keyword evidence="5" id="KW-1185">Reference proteome</keyword>
<dbReference type="CDD" id="cd00042">
    <property type="entry name" value="CY"/>
    <property type="match status" value="1"/>
</dbReference>